<evidence type="ECO:0000313" key="1">
    <source>
        <dbReference type="EMBL" id="SCC16168.1"/>
    </source>
</evidence>
<proteinExistence type="predicted"/>
<reference evidence="1 2" key="1">
    <citation type="submission" date="2016-08" db="EMBL/GenBank/DDBJ databases">
        <authorList>
            <person name="Seilhamer J.J."/>
        </authorList>
    </citation>
    <scope>NUCLEOTIDE SEQUENCE [LARGE SCALE GENOMIC DNA]</scope>
    <source>
        <strain evidence="1 2">A37T2</strain>
    </source>
</reference>
<protein>
    <submittedName>
        <fullName evidence="1">Uncharacterized protein</fullName>
    </submittedName>
</protein>
<dbReference type="Proteomes" id="UP000242818">
    <property type="component" value="Unassembled WGS sequence"/>
</dbReference>
<dbReference type="AlphaFoldDB" id="A0A1C4CAU0"/>
<organism evidence="1 2">
    <name type="scientific">Chitinophaga costaii</name>
    <dbReference type="NCBI Taxonomy" id="1335309"/>
    <lineage>
        <taxon>Bacteria</taxon>
        <taxon>Pseudomonadati</taxon>
        <taxon>Bacteroidota</taxon>
        <taxon>Chitinophagia</taxon>
        <taxon>Chitinophagales</taxon>
        <taxon>Chitinophagaceae</taxon>
        <taxon>Chitinophaga</taxon>
    </lineage>
</organism>
<keyword evidence="2" id="KW-1185">Reference proteome</keyword>
<gene>
    <name evidence="1" type="ORF">GA0116948_10436</name>
</gene>
<sequence length="57" mass="6478">MVQLLQAACLVQNMLYKFCAAVCSSEVLQMVKQRKFLMPALVMKHVMLNISCNVCQQ</sequence>
<evidence type="ECO:0000313" key="2">
    <source>
        <dbReference type="Proteomes" id="UP000242818"/>
    </source>
</evidence>
<name>A0A1C4CAU0_9BACT</name>
<dbReference type="EMBL" id="FMAR01000004">
    <property type="protein sequence ID" value="SCC16168.1"/>
    <property type="molecule type" value="Genomic_DNA"/>
</dbReference>
<accession>A0A1C4CAU0</accession>